<organism evidence="6 7">
    <name type="scientific">Botrytis paeoniae</name>
    <dbReference type="NCBI Taxonomy" id="278948"/>
    <lineage>
        <taxon>Eukaryota</taxon>
        <taxon>Fungi</taxon>
        <taxon>Dikarya</taxon>
        <taxon>Ascomycota</taxon>
        <taxon>Pezizomycotina</taxon>
        <taxon>Leotiomycetes</taxon>
        <taxon>Helotiales</taxon>
        <taxon>Sclerotiniaceae</taxon>
        <taxon>Botrytis</taxon>
    </lineage>
</organism>
<evidence type="ECO:0000256" key="3">
    <source>
        <dbReference type="ARBA" id="ARBA00022989"/>
    </source>
</evidence>
<feature type="transmembrane region" description="Helical" evidence="5">
    <location>
        <begin position="329"/>
        <end position="351"/>
    </location>
</feature>
<comment type="subcellular location">
    <subcellularLocation>
        <location evidence="1">Membrane</location>
        <topology evidence="1">Multi-pass membrane protein</topology>
    </subcellularLocation>
</comment>
<evidence type="ECO:0000256" key="5">
    <source>
        <dbReference type="SAM" id="Phobius"/>
    </source>
</evidence>
<keyword evidence="4 5" id="KW-0472">Membrane</keyword>
<feature type="transmembrane region" description="Helical" evidence="5">
    <location>
        <begin position="64"/>
        <end position="87"/>
    </location>
</feature>
<dbReference type="PANTHER" id="PTHR23502:SF30">
    <property type="entry name" value="TRANSPORTER, PUTATIVE (AFU_ORTHOLOGUE AFUA_8G04702)-RELATED"/>
    <property type="match status" value="1"/>
</dbReference>
<reference evidence="6 7" key="1">
    <citation type="submission" date="2017-12" db="EMBL/GenBank/DDBJ databases">
        <title>Comparative genomics of Botrytis spp.</title>
        <authorList>
            <person name="Valero-Jimenez C.A."/>
            <person name="Tapia P."/>
            <person name="Veloso J."/>
            <person name="Silva-Moreno E."/>
            <person name="Staats M."/>
            <person name="Valdes J.H."/>
            <person name="Van Kan J.A.L."/>
        </authorList>
    </citation>
    <scope>NUCLEOTIDE SEQUENCE [LARGE SCALE GENOMIC DNA]</scope>
    <source>
        <strain evidence="6 7">Bp0003</strain>
    </source>
</reference>
<dbReference type="Gene3D" id="1.20.1250.20">
    <property type="entry name" value="MFS general substrate transporter like domains"/>
    <property type="match status" value="1"/>
</dbReference>
<feature type="transmembrane region" description="Helical" evidence="5">
    <location>
        <begin position="413"/>
        <end position="432"/>
    </location>
</feature>
<feature type="transmembrane region" description="Helical" evidence="5">
    <location>
        <begin position="107"/>
        <end position="124"/>
    </location>
</feature>
<dbReference type="GO" id="GO:0005886">
    <property type="term" value="C:plasma membrane"/>
    <property type="evidence" value="ECO:0007669"/>
    <property type="project" value="TreeGrafter"/>
</dbReference>
<dbReference type="EMBL" id="PQXI01000030">
    <property type="protein sequence ID" value="TGO28231.1"/>
    <property type="molecule type" value="Genomic_DNA"/>
</dbReference>
<name>A0A4Z1G2J4_9HELO</name>
<feature type="transmembrane region" description="Helical" evidence="5">
    <location>
        <begin position="131"/>
        <end position="148"/>
    </location>
</feature>
<evidence type="ECO:0008006" key="8">
    <source>
        <dbReference type="Google" id="ProtNLM"/>
    </source>
</evidence>
<evidence type="ECO:0000313" key="7">
    <source>
        <dbReference type="Proteomes" id="UP000297910"/>
    </source>
</evidence>
<keyword evidence="2 5" id="KW-0812">Transmembrane</keyword>
<evidence type="ECO:0000313" key="6">
    <source>
        <dbReference type="EMBL" id="TGO28231.1"/>
    </source>
</evidence>
<evidence type="ECO:0000256" key="4">
    <source>
        <dbReference type="ARBA" id="ARBA00023136"/>
    </source>
</evidence>
<dbReference type="Pfam" id="PF07690">
    <property type="entry name" value="MFS_1"/>
    <property type="match status" value="1"/>
</dbReference>
<dbReference type="GO" id="GO:0022857">
    <property type="term" value="F:transmembrane transporter activity"/>
    <property type="evidence" value="ECO:0007669"/>
    <property type="project" value="InterPro"/>
</dbReference>
<sequence length="554" mass="61120">MASVGHNVNISHDSPIPGTVHLIDLDGTLLTKHASGSAKEVVLVPPPSSHPDDPLNWSPKRKALSTFCICLYVLAVGFPCSAIYSILVPVSMNTGLTLDTLNTGTGYMFLFFGWGCAFWQPIAIQYGKRPVYLFSLLATLGVVMWVPYTKTNGDWIGQKIIQGFLGAPIESLCEVSISDIRFTHDRGTYMMLYGLTLAGSNYMAPVFAGFIADGQSWEWVMYWCEIFCGFVFIILFFFLEETNYDRPATSLNAVLDGEIDNPSAIPHTGSIEEKVEPTAATSSSVDISSDAAITPKTYMQKLSLIDRPRSFSHFKFIFWQPFIFFKYPIVVYAGFAYGSSLVWFNVLNATASLVLSAPPYDFSASMVGLSYLGPALGAVVSPNSALWAGPVGDKLLIRLARRNQGRSEPEHRLWLFVLTAIFCPVGLILWGVGAAHSVHWFGLIFAMFILSASITIAIPVSCNYAIDTYQQLGGQAMVTVIIIRNTMSFGINYGITPWILNTGYQNTFVVAAFISLAQVLVFLIFVKWGKGWRAGSRERYWTMVEESAKRGLAH</sequence>
<keyword evidence="7" id="KW-1185">Reference proteome</keyword>
<feature type="transmembrane region" description="Helical" evidence="5">
    <location>
        <begin position="189"/>
        <end position="208"/>
    </location>
</feature>
<feature type="transmembrane region" description="Helical" evidence="5">
    <location>
        <begin position="220"/>
        <end position="239"/>
    </location>
</feature>
<keyword evidence="3 5" id="KW-1133">Transmembrane helix</keyword>
<gene>
    <name evidence="6" type="ORF">BPAE_0030g00170</name>
</gene>
<dbReference type="PANTHER" id="PTHR23502">
    <property type="entry name" value="MAJOR FACILITATOR SUPERFAMILY"/>
    <property type="match status" value="1"/>
</dbReference>
<proteinExistence type="predicted"/>
<accession>A0A4Z1G2J4</accession>
<dbReference type="SUPFAM" id="SSF103473">
    <property type="entry name" value="MFS general substrate transporter"/>
    <property type="match status" value="1"/>
</dbReference>
<evidence type="ECO:0000256" key="1">
    <source>
        <dbReference type="ARBA" id="ARBA00004141"/>
    </source>
</evidence>
<dbReference type="InterPro" id="IPR036259">
    <property type="entry name" value="MFS_trans_sf"/>
</dbReference>
<feature type="transmembrane region" description="Helical" evidence="5">
    <location>
        <begin position="438"/>
        <end position="460"/>
    </location>
</feature>
<comment type="caution">
    <text evidence="6">The sequence shown here is derived from an EMBL/GenBank/DDBJ whole genome shotgun (WGS) entry which is preliminary data.</text>
</comment>
<feature type="transmembrane region" description="Helical" evidence="5">
    <location>
        <begin position="507"/>
        <end position="529"/>
    </location>
</feature>
<protein>
    <recommendedName>
        <fullName evidence="8">Major facilitator superfamily (MFS) profile domain-containing protein</fullName>
    </recommendedName>
</protein>
<feature type="transmembrane region" description="Helical" evidence="5">
    <location>
        <begin position="472"/>
        <end position="495"/>
    </location>
</feature>
<dbReference type="InterPro" id="IPR011701">
    <property type="entry name" value="MFS"/>
</dbReference>
<evidence type="ECO:0000256" key="2">
    <source>
        <dbReference type="ARBA" id="ARBA00022692"/>
    </source>
</evidence>
<dbReference type="AlphaFoldDB" id="A0A4Z1G2J4"/>
<dbReference type="Proteomes" id="UP000297910">
    <property type="component" value="Unassembled WGS sequence"/>
</dbReference>